<keyword evidence="3" id="KW-1185">Reference proteome</keyword>
<dbReference type="InterPro" id="IPR045247">
    <property type="entry name" value="Oye-like"/>
</dbReference>
<evidence type="ECO:0000313" key="2">
    <source>
        <dbReference type="EMBL" id="MCX2983058.1"/>
    </source>
</evidence>
<dbReference type="Gene3D" id="3.20.20.70">
    <property type="entry name" value="Aldolase class I"/>
    <property type="match status" value="1"/>
</dbReference>
<dbReference type="PANTHER" id="PTHR22893:SF91">
    <property type="entry name" value="NADPH DEHYDROGENASE 2-RELATED"/>
    <property type="match status" value="1"/>
</dbReference>
<evidence type="ECO:0000259" key="1">
    <source>
        <dbReference type="Pfam" id="PF00724"/>
    </source>
</evidence>
<reference evidence="2" key="1">
    <citation type="submission" date="2019-02" db="EMBL/GenBank/DDBJ databases">
        <authorList>
            <person name="Li S.-H."/>
        </authorList>
    </citation>
    <scope>NUCLEOTIDE SEQUENCE</scope>
    <source>
        <strain evidence="2">IMCC14734</strain>
    </source>
</reference>
<dbReference type="InterPro" id="IPR001155">
    <property type="entry name" value="OxRdtase_FMN_N"/>
</dbReference>
<name>A0ABT3TL69_9GAMM</name>
<dbReference type="EMBL" id="SHNN01000005">
    <property type="protein sequence ID" value="MCX2983058.1"/>
    <property type="molecule type" value="Genomic_DNA"/>
</dbReference>
<dbReference type="PANTHER" id="PTHR22893">
    <property type="entry name" value="NADH OXIDOREDUCTASE-RELATED"/>
    <property type="match status" value="1"/>
</dbReference>
<protein>
    <submittedName>
        <fullName evidence="2">Alkene reductase</fullName>
    </submittedName>
</protein>
<organism evidence="2 3">
    <name type="scientific">Candidatus Litorirhabdus singularis</name>
    <dbReference type="NCBI Taxonomy" id="2518993"/>
    <lineage>
        <taxon>Bacteria</taxon>
        <taxon>Pseudomonadati</taxon>
        <taxon>Pseudomonadota</taxon>
        <taxon>Gammaproteobacteria</taxon>
        <taxon>Cellvibrionales</taxon>
        <taxon>Halieaceae</taxon>
        <taxon>Candidatus Litorirhabdus</taxon>
    </lineage>
</organism>
<evidence type="ECO:0000313" key="3">
    <source>
        <dbReference type="Proteomes" id="UP001143362"/>
    </source>
</evidence>
<dbReference type="SUPFAM" id="SSF51395">
    <property type="entry name" value="FMN-linked oxidoreductases"/>
    <property type="match status" value="1"/>
</dbReference>
<gene>
    <name evidence="2" type="ORF">EYC98_19525</name>
</gene>
<sequence>MSNLFSSGQLGRIKVNNRIIMAPMTRSRADAAGNPTPMMLDYYRQRASAGLIIAEGTYPSENGKGYCRTPGIVNQQQIDAWGEITAAVRAEGGKMVLQIMHCGRCSHADNKSTTAETVAPSAIGAEGEVFTEAGMKPFSAPRALHSDEIPQVIEEYRQATHNAYAAGFDGVELHATSGYLPAQFMSPGSNQRSDHYGGSLENRLRFVVETLQAMASVDGADRVGIRICPGFPFNDVKDPDPKETFEGLLSAIDPMQLAYLHLMRASPLDVYAMVQEFFSGPFIINGGYNRISGDKAIAERGAAAVSFATLYIANPDLVKRLHDDLPMAEPDQATLYTNTTDGYSEYTNYSG</sequence>
<dbReference type="InterPro" id="IPR013785">
    <property type="entry name" value="Aldolase_TIM"/>
</dbReference>
<comment type="caution">
    <text evidence="2">The sequence shown here is derived from an EMBL/GenBank/DDBJ whole genome shotgun (WGS) entry which is preliminary data.</text>
</comment>
<dbReference type="CDD" id="cd02933">
    <property type="entry name" value="OYE_like_FMN"/>
    <property type="match status" value="1"/>
</dbReference>
<dbReference type="RefSeq" id="WP_279247088.1">
    <property type="nucleotide sequence ID" value="NZ_SHNN01000005.1"/>
</dbReference>
<dbReference type="Proteomes" id="UP001143362">
    <property type="component" value="Unassembled WGS sequence"/>
</dbReference>
<dbReference type="Pfam" id="PF00724">
    <property type="entry name" value="Oxidored_FMN"/>
    <property type="match status" value="1"/>
</dbReference>
<feature type="domain" description="NADH:flavin oxidoreductase/NADH oxidase N-terminal" evidence="1">
    <location>
        <begin position="4"/>
        <end position="326"/>
    </location>
</feature>
<accession>A0ABT3TL69</accession>
<proteinExistence type="predicted"/>